<dbReference type="Pfam" id="PF13356">
    <property type="entry name" value="Arm-DNA-bind_3"/>
    <property type="match status" value="1"/>
</dbReference>
<reference evidence="8 9" key="1">
    <citation type="submission" date="2021-03" db="EMBL/GenBank/DDBJ databases">
        <title>Complete Genome Sequences of Two Lysobacter Strains Isolated from Sea Water (Lysobacter caseinilyticus) and Soil (Lysobacter helvus) in South Korea.</title>
        <authorList>
            <person name="Watanabe Y."/>
            <person name="Arakawa K."/>
        </authorList>
    </citation>
    <scope>NUCLEOTIDE SEQUENCE [LARGE SCALE GENOMIC DNA]</scope>
    <source>
        <strain evidence="8 9">KVB24</strain>
    </source>
</reference>
<protein>
    <submittedName>
        <fullName evidence="8">Phage integrase</fullName>
    </submittedName>
</protein>
<dbReference type="PROSITE" id="PS51900">
    <property type="entry name" value="CB"/>
    <property type="match status" value="1"/>
</dbReference>
<dbReference type="InterPro" id="IPR013762">
    <property type="entry name" value="Integrase-like_cat_sf"/>
</dbReference>
<dbReference type="Gene3D" id="1.10.150.130">
    <property type="match status" value="1"/>
</dbReference>
<dbReference type="InterPro" id="IPR025166">
    <property type="entry name" value="Integrase_DNA_bind_dom"/>
</dbReference>
<dbReference type="InterPro" id="IPR044068">
    <property type="entry name" value="CB"/>
</dbReference>
<dbReference type="EMBL" id="AP024545">
    <property type="protein sequence ID" value="BCT93876.1"/>
    <property type="molecule type" value="Genomic_DNA"/>
</dbReference>
<proteinExistence type="inferred from homology"/>
<evidence type="ECO:0000259" key="6">
    <source>
        <dbReference type="PROSITE" id="PS51898"/>
    </source>
</evidence>
<evidence type="ECO:0000256" key="2">
    <source>
        <dbReference type="ARBA" id="ARBA00022908"/>
    </source>
</evidence>
<evidence type="ECO:0000256" key="5">
    <source>
        <dbReference type="PROSITE-ProRule" id="PRU01248"/>
    </source>
</evidence>
<comment type="similarity">
    <text evidence="1">Belongs to the 'phage' integrase family.</text>
</comment>
<keyword evidence="4" id="KW-0233">DNA recombination</keyword>
<name>A0ABM7Q907_9GAMM</name>
<evidence type="ECO:0000259" key="7">
    <source>
        <dbReference type="PROSITE" id="PS51900"/>
    </source>
</evidence>
<dbReference type="PANTHER" id="PTHR30629:SF2">
    <property type="entry name" value="PROPHAGE INTEGRASE INTS-RELATED"/>
    <property type="match status" value="1"/>
</dbReference>
<keyword evidence="2" id="KW-0229">DNA integration</keyword>
<dbReference type="Gene3D" id="3.30.160.390">
    <property type="entry name" value="Integrase, DNA-binding domain"/>
    <property type="match status" value="1"/>
</dbReference>
<evidence type="ECO:0000313" key="8">
    <source>
        <dbReference type="EMBL" id="BCT93876.1"/>
    </source>
</evidence>
<dbReference type="SUPFAM" id="SSF56349">
    <property type="entry name" value="DNA breaking-rejoining enzymes"/>
    <property type="match status" value="1"/>
</dbReference>
<keyword evidence="3 5" id="KW-0238">DNA-binding</keyword>
<evidence type="ECO:0000256" key="4">
    <source>
        <dbReference type="ARBA" id="ARBA00023172"/>
    </source>
</evidence>
<dbReference type="PANTHER" id="PTHR30629">
    <property type="entry name" value="PROPHAGE INTEGRASE"/>
    <property type="match status" value="1"/>
</dbReference>
<organism evidence="8 9">
    <name type="scientific">Noviluteimonas caseinilytica</name>
    <dbReference type="NCBI Taxonomy" id="2675101"/>
    <lineage>
        <taxon>Bacteria</taxon>
        <taxon>Pseudomonadati</taxon>
        <taxon>Pseudomonadota</taxon>
        <taxon>Gammaproteobacteria</taxon>
        <taxon>Lysobacterales</taxon>
        <taxon>Lysobacteraceae</taxon>
        <taxon>Noviluteimonas</taxon>
    </lineage>
</organism>
<dbReference type="InterPro" id="IPR038488">
    <property type="entry name" value="Integrase_DNA-bd_sf"/>
</dbReference>
<dbReference type="Proteomes" id="UP000681317">
    <property type="component" value="Chromosome"/>
</dbReference>
<gene>
    <name evidence="8" type="ORF">LYSCAS_29000</name>
</gene>
<evidence type="ECO:0000256" key="3">
    <source>
        <dbReference type="ARBA" id="ARBA00023125"/>
    </source>
</evidence>
<keyword evidence="9" id="KW-1185">Reference proteome</keyword>
<feature type="domain" description="Tyr recombinase" evidence="6">
    <location>
        <begin position="218"/>
        <end position="407"/>
    </location>
</feature>
<evidence type="ECO:0000313" key="9">
    <source>
        <dbReference type="Proteomes" id="UP000681317"/>
    </source>
</evidence>
<dbReference type="InterPro" id="IPR053876">
    <property type="entry name" value="Phage_int_M"/>
</dbReference>
<sequence>MSAPVPARSRRESALTDRFIASIKKSGVYVDGGGLALHVLETGTMSWRLRYRFDGRAAIAVLGTYPAMSLAKARAAAEDARREVKVGIRPLGVKRAEQRARGATRANGSTLGEVAEKWFDMAKADAWSDSTAKKTRGRLDLHLRPTALWQTPIRDIDVATVTPLLDKLHREKPDTAKKIKQMLNGIFRWALARGVVPHNPIPETRPGSGMRGRRAMEREGKRLPAVTELRALGDLLRRIDQAQASWQVRGALFLCAMTAQRPGRVVAARWDEFNLTGKNPAWTIPRDLQKNSDGSRGDHVIPLAPNVVNWLKTLPRGIEFVFETTTGHVTLEAPSKLLRSIGFAGTHTPHGFRSSFSTLANAASRKDASRMFDRVDIEHVLDHEILNDTVRSYDRARALPRLRVILEWWATTLLAAKAR</sequence>
<evidence type="ECO:0000256" key="1">
    <source>
        <dbReference type="ARBA" id="ARBA00008857"/>
    </source>
</evidence>
<feature type="domain" description="Core-binding (CB)" evidence="7">
    <location>
        <begin position="109"/>
        <end position="191"/>
    </location>
</feature>
<accession>A0ABM7Q907</accession>
<dbReference type="InterPro" id="IPR050808">
    <property type="entry name" value="Phage_Integrase"/>
</dbReference>
<dbReference type="PROSITE" id="PS51898">
    <property type="entry name" value="TYR_RECOMBINASE"/>
    <property type="match status" value="1"/>
</dbReference>
<dbReference type="RefSeq" id="WP_213434784.1">
    <property type="nucleotide sequence ID" value="NZ_AP024545.1"/>
</dbReference>
<dbReference type="InterPro" id="IPR002104">
    <property type="entry name" value="Integrase_catalytic"/>
</dbReference>
<dbReference type="InterPro" id="IPR010998">
    <property type="entry name" value="Integrase_recombinase_N"/>
</dbReference>
<dbReference type="Gene3D" id="1.10.443.10">
    <property type="entry name" value="Intergrase catalytic core"/>
    <property type="match status" value="1"/>
</dbReference>
<dbReference type="Pfam" id="PF22022">
    <property type="entry name" value="Phage_int_M"/>
    <property type="match status" value="1"/>
</dbReference>
<dbReference type="InterPro" id="IPR011010">
    <property type="entry name" value="DNA_brk_join_enz"/>
</dbReference>